<evidence type="ECO:0000313" key="5">
    <source>
        <dbReference type="EMBL" id="PRQ24496.1"/>
    </source>
</evidence>
<dbReference type="AlphaFoldDB" id="A0A2P6PRG2"/>
<dbReference type="InterPro" id="IPR008978">
    <property type="entry name" value="HSP20-like_chaperone"/>
</dbReference>
<evidence type="ECO:0000259" key="4">
    <source>
        <dbReference type="PROSITE" id="PS01031"/>
    </source>
</evidence>
<protein>
    <submittedName>
        <fullName evidence="5">Putative small heat shock protein HSP20</fullName>
    </submittedName>
</protein>
<gene>
    <name evidence="5" type="ORF">RchiOBHm_Chr6g0273051</name>
</gene>
<dbReference type="PANTHER" id="PTHR11527">
    <property type="entry name" value="HEAT-SHOCK PROTEIN 20 FAMILY MEMBER"/>
    <property type="match status" value="1"/>
</dbReference>
<feature type="domain" description="SHSP" evidence="4">
    <location>
        <begin position="37"/>
        <end position="114"/>
    </location>
</feature>
<proteinExistence type="inferred from homology"/>
<dbReference type="SUPFAM" id="SSF49764">
    <property type="entry name" value="HSP20-like chaperones"/>
    <property type="match status" value="1"/>
</dbReference>
<dbReference type="Pfam" id="PF00011">
    <property type="entry name" value="HSP20"/>
    <property type="match status" value="1"/>
</dbReference>
<comment type="caution">
    <text evidence="5">The sequence shown here is derived from an EMBL/GenBank/DDBJ whole genome shotgun (WGS) entry which is preliminary data.</text>
</comment>
<keyword evidence="6" id="KW-1185">Reference proteome</keyword>
<comment type="similarity">
    <text evidence="2 3">Belongs to the small heat shock protein (HSP20) family.</text>
</comment>
<dbReference type="InterPro" id="IPR002068">
    <property type="entry name" value="A-crystallin/Hsp20_dom"/>
</dbReference>
<dbReference type="PROSITE" id="PS01031">
    <property type="entry name" value="SHSP"/>
    <property type="match status" value="1"/>
</dbReference>
<dbReference type="InterPro" id="IPR031107">
    <property type="entry name" value="Small_HSP"/>
</dbReference>
<evidence type="ECO:0000256" key="1">
    <source>
        <dbReference type="ARBA" id="ARBA00023016"/>
    </source>
</evidence>
<dbReference type="Gene3D" id="2.60.40.790">
    <property type="match status" value="1"/>
</dbReference>
<dbReference type="STRING" id="74649.A0A2P6PRG2"/>
<reference evidence="5 6" key="1">
    <citation type="journal article" date="2018" name="Nat. Genet.">
        <title>The Rosa genome provides new insights in the design of modern roses.</title>
        <authorList>
            <person name="Bendahmane M."/>
        </authorList>
    </citation>
    <scope>NUCLEOTIDE SEQUENCE [LARGE SCALE GENOMIC DNA]</scope>
    <source>
        <strain evidence="6">cv. Old Blush</strain>
    </source>
</reference>
<evidence type="ECO:0000256" key="3">
    <source>
        <dbReference type="RuleBase" id="RU003616"/>
    </source>
</evidence>
<name>A0A2P6PRG2_ROSCH</name>
<evidence type="ECO:0000256" key="2">
    <source>
        <dbReference type="PROSITE-ProRule" id="PRU00285"/>
    </source>
</evidence>
<sequence>MSLIPNFRRNIIFSLDLLDPFKDFQFSSSSLSTFEKNQLSCHQDRLEGDPRRQKPMCSRLIFRGPRKEEVKVEIEDDRVLQISRERKIEEDKNSKWHRIERSSGKFSRRFECES</sequence>
<keyword evidence="1 5" id="KW-0346">Stress response</keyword>
<dbReference type="Gramene" id="PRQ24496">
    <property type="protein sequence ID" value="PRQ24496"/>
    <property type="gene ID" value="RchiOBHm_Chr6g0273051"/>
</dbReference>
<dbReference type="Proteomes" id="UP000238479">
    <property type="component" value="Chromosome 6"/>
</dbReference>
<evidence type="ECO:0000313" key="6">
    <source>
        <dbReference type="Proteomes" id="UP000238479"/>
    </source>
</evidence>
<accession>A0A2P6PRG2</accession>
<organism evidence="5 6">
    <name type="scientific">Rosa chinensis</name>
    <name type="common">China rose</name>
    <dbReference type="NCBI Taxonomy" id="74649"/>
    <lineage>
        <taxon>Eukaryota</taxon>
        <taxon>Viridiplantae</taxon>
        <taxon>Streptophyta</taxon>
        <taxon>Embryophyta</taxon>
        <taxon>Tracheophyta</taxon>
        <taxon>Spermatophyta</taxon>
        <taxon>Magnoliopsida</taxon>
        <taxon>eudicotyledons</taxon>
        <taxon>Gunneridae</taxon>
        <taxon>Pentapetalae</taxon>
        <taxon>rosids</taxon>
        <taxon>fabids</taxon>
        <taxon>Rosales</taxon>
        <taxon>Rosaceae</taxon>
        <taxon>Rosoideae</taxon>
        <taxon>Rosoideae incertae sedis</taxon>
        <taxon>Rosa</taxon>
    </lineage>
</organism>
<dbReference type="EMBL" id="PDCK01000044">
    <property type="protein sequence ID" value="PRQ24496.1"/>
    <property type="molecule type" value="Genomic_DNA"/>
</dbReference>